<organism evidence="1 2">
    <name type="scientific">Salmonella enterica subsp. indica</name>
    <dbReference type="NCBI Taxonomy" id="59207"/>
    <lineage>
        <taxon>Bacteria</taxon>
        <taxon>Pseudomonadati</taxon>
        <taxon>Pseudomonadota</taxon>
        <taxon>Gammaproteobacteria</taxon>
        <taxon>Enterobacterales</taxon>
        <taxon>Enterobacteriaceae</taxon>
        <taxon>Salmonella</taxon>
    </lineage>
</organism>
<sequence length="47" mass="5715">MPLFLSFMDLLDTKNSLEHMYQSYGKNWPVAFYPYYKQGVDQQIWYG</sequence>
<accession>A0A379YMB9</accession>
<reference evidence="1 2" key="1">
    <citation type="submission" date="2018-06" db="EMBL/GenBank/DDBJ databases">
        <authorList>
            <consortium name="Pathogen Informatics"/>
            <person name="Doyle S."/>
        </authorList>
    </citation>
    <scope>NUCLEOTIDE SEQUENCE [LARGE SCALE GENOMIC DNA]</scope>
    <source>
        <strain evidence="1 2">NCTC12420</strain>
    </source>
</reference>
<dbReference type="AlphaFoldDB" id="A0A379YMB9"/>
<dbReference type="Pfam" id="PF10142">
    <property type="entry name" value="PhoPQ_related"/>
    <property type="match status" value="1"/>
</dbReference>
<dbReference type="Proteomes" id="UP000254220">
    <property type="component" value="Unassembled WGS sequence"/>
</dbReference>
<gene>
    <name evidence="1" type="ORF">NCTC12420_05116</name>
</gene>
<protein>
    <submittedName>
        <fullName evidence="1">PhoPQ-regulated protein</fullName>
    </submittedName>
</protein>
<name>A0A379YMB9_SALER</name>
<proteinExistence type="predicted"/>
<evidence type="ECO:0000313" key="1">
    <source>
        <dbReference type="EMBL" id="SUI47282.1"/>
    </source>
</evidence>
<dbReference type="EMBL" id="UGYB01000004">
    <property type="protein sequence ID" value="SUI47282.1"/>
    <property type="molecule type" value="Genomic_DNA"/>
</dbReference>
<dbReference type="InterPro" id="IPR009199">
    <property type="entry name" value="PhoPQ-act_pathogen-rel_PqaA"/>
</dbReference>
<evidence type="ECO:0000313" key="2">
    <source>
        <dbReference type="Proteomes" id="UP000254220"/>
    </source>
</evidence>